<dbReference type="FunFam" id="3.10.260.20:FF:000002">
    <property type="entry name" value="SKI-like oncogene a"/>
    <property type="match status" value="1"/>
</dbReference>
<dbReference type="InterPro" id="IPR023216">
    <property type="entry name" value="Tscrpt_reg_SKI_SnoN"/>
</dbReference>
<name>T1IV82_STRMM</name>
<evidence type="ECO:0000259" key="3">
    <source>
        <dbReference type="SMART" id="SM01046"/>
    </source>
</evidence>
<dbReference type="Pfam" id="PF02437">
    <property type="entry name" value="Ski_Sno_DHD"/>
    <property type="match status" value="1"/>
</dbReference>
<dbReference type="GO" id="GO:0005667">
    <property type="term" value="C:transcription regulator complex"/>
    <property type="evidence" value="ECO:0007669"/>
    <property type="project" value="TreeGrafter"/>
</dbReference>
<dbReference type="OMA" id="MKVYHEC"/>
<evidence type="ECO:0000256" key="1">
    <source>
        <dbReference type="ARBA" id="ARBA00009513"/>
    </source>
</evidence>
<proteinExistence type="inferred from homology"/>
<dbReference type="InterPro" id="IPR010919">
    <property type="entry name" value="SAND-like_dom_sf"/>
</dbReference>
<sequence>MSEISCETQAYSPHLKKVLNSFRTAAMTSLSGPNSCLGTWPTSKLVDYDQHEHGLKGSKTVPGLAVNISTSGVKKNGAQTTTLTTLTAPSQTLSLSQSQSQSQPAAGASEAPAPTDYDPFLAPPPFPIQQLPILTAPDQSRSERSETILEGEVISCFVVGGEKRLCLPQILNSVLRDFSLHQINAVCDDLQIFCSRCNREQLEVLKVTGVLPFAAPSCGLITKTDAERLCSALLYIHPVVLAGSEKKKYSLKVYHKCFGKCKGLYTPDDYSSPSALCIECLECHGHFSPQKFVCHAHKALEKRTCHWGFDSANWRAYVLAAKDQANLEQLQIKLDEMKNRYLDGYIGKYKRKQVGKRKLIAIYFIHKAREASLS</sequence>
<feature type="domain" description="c-SKI SMAD4-binding" evidence="3">
    <location>
        <begin position="250"/>
        <end position="342"/>
    </location>
</feature>
<dbReference type="Gene3D" id="3.10.260.20">
    <property type="entry name" value="Ski"/>
    <property type="match status" value="1"/>
</dbReference>
<reference evidence="5" key="1">
    <citation type="submission" date="2011-05" db="EMBL/GenBank/DDBJ databases">
        <authorList>
            <person name="Richards S.R."/>
            <person name="Qu J."/>
            <person name="Jiang H."/>
            <person name="Jhangiani S.N."/>
            <person name="Agravi P."/>
            <person name="Goodspeed R."/>
            <person name="Gross S."/>
            <person name="Mandapat C."/>
            <person name="Jackson L."/>
            <person name="Mathew T."/>
            <person name="Pu L."/>
            <person name="Thornton R."/>
            <person name="Saada N."/>
            <person name="Wilczek-Boney K.B."/>
            <person name="Lee S."/>
            <person name="Kovar C."/>
            <person name="Wu Y."/>
            <person name="Scherer S.E."/>
            <person name="Worley K.C."/>
            <person name="Muzny D.M."/>
            <person name="Gibbs R."/>
        </authorList>
    </citation>
    <scope>NUCLEOTIDE SEQUENCE</scope>
    <source>
        <strain evidence="5">Brora</strain>
    </source>
</reference>
<dbReference type="HOGENOM" id="CLU_030459_0_0_1"/>
<dbReference type="InterPro" id="IPR014890">
    <property type="entry name" value="c-SKI_SMAD4-bd_dom"/>
</dbReference>
<dbReference type="GO" id="GO:0005634">
    <property type="term" value="C:nucleus"/>
    <property type="evidence" value="ECO:0007669"/>
    <property type="project" value="TreeGrafter"/>
</dbReference>
<dbReference type="AlphaFoldDB" id="T1IV82"/>
<dbReference type="Gene3D" id="3.10.390.10">
    <property type="entry name" value="SAND domain-like"/>
    <property type="match status" value="1"/>
</dbReference>
<dbReference type="InterPro" id="IPR003380">
    <property type="entry name" value="SKI/SNO/DAC"/>
</dbReference>
<dbReference type="GO" id="GO:0000981">
    <property type="term" value="F:DNA-binding transcription factor activity, RNA polymerase II-specific"/>
    <property type="evidence" value="ECO:0007669"/>
    <property type="project" value="TreeGrafter"/>
</dbReference>
<dbReference type="PhylomeDB" id="T1IV82"/>
<keyword evidence="5" id="KW-1185">Reference proteome</keyword>
<dbReference type="PANTHER" id="PTHR10005:SF25">
    <property type="entry name" value="SNO ONCOGENE, ISOFORM B"/>
    <property type="match status" value="1"/>
</dbReference>
<dbReference type="SMART" id="SM01046">
    <property type="entry name" value="c-SKI_SMAD_bind"/>
    <property type="match status" value="1"/>
</dbReference>
<accession>T1IV82</accession>
<organism evidence="4 5">
    <name type="scientific">Strigamia maritima</name>
    <name type="common">European centipede</name>
    <name type="synonym">Geophilus maritimus</name>
    <dbReference type="NCBI Taxonomy" id="126957"/>
    <lineage>
        <taxon>Eukaryota</taxon>
        <taxon>Metazoa</taxon>
        <taxon>Ecdysozoa</taxon>
        <taxon>Arthropoda</taxon>
        <taxon>Myriapoda</taxon>
        <taxon>Chilopoda</taxon>
        <taxon>Pleurostigmophora</taxon>
        <taxon>Geophilomorpha</taxon>
        <taxon>Linotaeniidae</taxon>
        <taxon>Strigamia</taxon>
    </lineage>
</organism>
<protein>
    <recommendedName>
        <fullName evidence="3">c-SKI SMAD4-binding domain-containing protein</fullName>
    </recommendedName>
</protein>
<dbReference type="Pfam" id="PF08782">
    <property type="entry name" value="c-SKI_SMAD_bind"/>
    <property type="match status" value="1"/>
</dbReference>
<evidence type="ECO:0000313" key="4">
    <source>
        <dbReference type="EnsemblMetazoa" id="SMAR005075-PA"/>
    </source>
</evidence>
<dbReference type="GO" id="GO:0046332">
    <property type="term" value="F:SMAD binding"/>
    <property type="evidence" value="ECO:0007669"/>
    <property type="project" value="InterPro"/>
</dbReference>
<feature type="region of interest" description="Disordered" evidence="2">
    <location>
        <begin position="90"/>
        <end position="121"/>
    </location>
</feature>
<dbReference type="PANTHER" id="PTHR10005">
    <property type="entry name" value="SKI ONCOGENE-RELATED"/>
    <property type="match status" value="1"/>
</dbReference>
<dbReference type="GO" id="GO:0030514">
    <property type="term" value="P:negative regulation of BMP signaling pathway"/>
    <property type="evidence" value="ECO:0007669"/>
    <property type="project" value="TreeGrafter"/>
</dbReference>
<dbReference type="GO" id="GO:0005737">
    <property type="term" value="C:cytoplasm"/>
    <property type="evidence" value="ECO:0007669"/>
    <property type="project" value="TreeGrafter"/>
</dbReference>
<reference evidence="4" key="2">
    <citation type="submission" date="2015-02" db="UniProtKB">
        <authorList>
            <consortium name="EnsemblMetazoa"/>
        </authorList>
    </citation>
    <scope>IDENTIFICATION</scope>
</reference>
<dbReference type="Proteomes" id="UP000014500">
    <property type="component" value="Unassembled WGS sequence"/>
</dbReference>
<dbReference type="GO" id="GO:0000978">
    <property type="term" value="F:RNA polymerase II cis-regulatory region sequence-specific DNA binding"/>
    <property type="evidence" value="ECO:0007669"/>
    <property type="project" value="TreeGrafter"/>
</dbReference>
<feature type="compositionally biased region" description="Low complexity" evidence="2">
    <location>
        <begin position="90"/>
        <end position="115"/>
    </location>
</feature>
<dbReference type="SUPFAM" id="SSF63763">
    <property type="entry name" value="SAND domain-like"/>
    <property type="match status" value="1"/>
</dbReference>
<evidence type="ECO:0000313" key="5">
    <source>
        <dbReference type="Proteomes" id="UP000014500"/>
    </source>
</evidence>
<dbReference type="STRING" id="126957.T1IV82"/>
<comment type="similarity">
    <text evidence="1">Belongs to the SKI family.</text>
</comment>
<dbReference type="EnsemblMetazoa" id="SMAR005075-RA">
    <property type="protein sequence ID" value="SMAR005075-PA"/>
    <property type="gene ID" value="SMAR005075"/>
</dbReference>
<dbReference type="SUPFAM" id="SSF46955">
    <property type="entry name" value="Putative DNA-binding domain"/>
    <property type="match status" value="1"/>
</dbReference>
<dbReference type="InterPro" id="IPR037000">
    <property type="entry name" value="Ski_DNA-bd_sf"/>
</dbReference>
<dbReference type="CDD" id="cd21079">
    <property type="entry name" value="DHD_Ski_Sno"/>
    <property type="match status" value="1"/>
</dbReference>
<dbReference type="InterPro" id="IPR009061">
    <property type="entry name" value="DNA-bd_dom_put_sf"/>
</dbReference>
<dbReference type="EMBL" id="JH431577">
    <property type="status" value="NOT_ANNOTATED_CDS"/>
    <property type="molecule type" value="Genomic_DNA"/>
</dbReference>
<evidence type="ECO:0000256" key="2">
    <source>
        <dbReference type="SAM" id="MobiDB-lite"/>
    </source>
</evidence>
<dbReference type="eggNOG" id="ENOG502QTF6">
    <property type="taxonomic scope" value="Eukaryota"/>
</dbReference>